<dbReference type="CDD" id="cd05374">
    <property type="entry name" value="17beta-HSD-like_SDR_c"/>
    <property type="match status" value="1"/>
</dbReference>
<dbReference type="Pfam" id="PF00106">
    <property type="entry name" value="adh_short"/>
    <property type="match status" value="1"/>
</dbReference>
<dbReference type="PRINTS" id="PR00081">
    <property type="entry name" value="GDHRDH"/>
</dbReference>
<dbReference type="NCBIfam" id="NF004649">
    <property type="entry name" value="PRK05993.1"/>
    <property type="match status" value="1"/>
</dbReference>
<evidence type="ECO:0000313" key="3">
    <source>
        <dbReference type="EMBL" id="PIO45145.1"/>
    </source>
</evidence>
<dbReference type="OrthoDB" id="9793825at2"/>
<dbReference type="KEGG" id="pht:BLM14_02285"/>
<evidence type="ECO:0000313" key="4">
    <source>
        <dbReference type="Proteomes" id="UP000232163"/>
    </source>
</evidence>
<reference evidence="3 4" key="1">
    <citation type="journal article" date="2017" name="Int J Environ Stud">
        <title>Does the Miocene-Pliocene relict legume Oxytropis triphylla form nitrogen-fixing nodules with a combination of bacterial strains?</title>
        <authorList>
            <person name="Safronova V."/>
            <person name="Belimov A."/>
            <person name="Sazanova A."/>
            <person name="Kuznetsova I."/>
            <person name="Popova J."/>
            <person name="Andronov E."/>
            <person name="Verkhozina A."/>
            <person name="Tikhonovich I."/>
        </authorList>
    </citation>
    <scope>NUCLEOTIDE SEQUENCE [LARGE SCALE GENOMIC DNA]</scope>
    <source>
        <strain evidence="3 4">Tri-38</strain>
    </source>
</reference>
<keyword evidence="2" id="KW-0560">Oxidoreductase</keyword>
<protein>
    <submittedName>
        <fullName evidence="3">Short-chain dehydrogenase</fullName>
    </submittedName>
</protein>
<dbReference type="Gene3D" id="3.40.50.720">
    <property type="entry name" value="NAD(P)-binding Rossmann-like Domain"/>
    <property type="match status" value="1"/>
</dbReference>
<proteinExistence type="inferred from homology"/>
<dbReference type="InterPro" id="IPR002347">
    <property type="entry name" value="SDR_fam"/>
</dbReference>
<comment type="similarity">
    <text evidence="1">Belongs to the short-chain dehydrogenases/reductases (SDR) family.</text>
</comment>
<dbReference type="PANTHER" id="PTHR44169">
    <property type="entry name" value="NADPH-DEPENDENT 1-ACYLDIHYDROXYACETONE PHOSPHATE REDUCTASE"/>
    <property type="match status" value="1"/>
</dbReference>
<evidence type="ECO:0000256" key="1">
    <source>
        <dbReference type="ARBA" id="ARBA00006484"/>
    </source>
</evidence>
<keyword evidence="4" id="KW-1185">Reference proteome</keyword>
<dbReference type="RefSeq" id="WP_099997917.1">
    <property type="nucleotide sequence ID" value="NZ_CP017940.1"/>
</dbReference>
<dbReference type="EMBL" id="MZMT01000023">
    <property type="protein sequence ID" value="PIO45145.1"/>
    <property type="molecule type" value="Genomic_DNA"/>
</dbReference>
<accession>A0A2N9W077</accession>
<dbReference type="PANTHER" id="PTHR44169:SF6">
    <property type="entry name" value="NADPH-DEPENDENT 1-ACYLDIHYDROXYACETONE PHOSPHATE REDUCTASE"/>
    <property type="match status" value="1"/>
</dbReference>
<dbReference type="InterPro" id="IPR020904">
    <property type="entry name" value="Sc_DH/Rdtase_CS"/>
</dbReference>
<organism evidence="3 4">
    <name type="scientific">Phyllobacterium zundukense</name>
    <dbReference type="NCBI Taxonomy" id="1867719"/>
    <lineage>
        <taxon>Bacteria</taxon>
        <taxon>Pseudomonadati</taxon>
        <taxon>Pseudomonadota</taxon>
        <taxon>Alphaproteobacteria</taxon>
        <taxon>Hyphomicrobiales</taxon>
        <taxon>Phyllobacteriaceae</taxon>
        <taxon>Phyllobacterium</taxon>
    </lineage>
</organism>
<comment type="caution">
    <text evidence="3">The sequence shown here is derived from an EMBL/GenBank/DDBJ whole genome shotgun (WGS) entry which is preliminary data.</text>
</comment>
<dbReference type="GO" id="GO:0016491">
    <property type="term" value="F:oxidoreductase activity"/>
    <property type="evidence" value="ECO:0007669"/>
    <property type="project" value="UniProtKB-KW"/>
</dbReference>
<evidence type="ECO:0000256" key="2">
    <source>
        <dbReference type="ARBA" id="ARBA00023002"/>
    </source>
</evidence>
<dbReference type="Proteomes" id="UP000232163">
    <property type="component" value="Unassembled WGS sequence"/>
</dbReference>
<name>A0A2N9W077_9HYPH</name>
<sequence length="277" mass="30649">MARSRTILITGCSSGIGAYCARALKADGWTVFATARQAADIEALKADGLSAHYLDYREPESISALVEAVLNETGGTLDALYNNGAYSLPGAVEDLPIAGLREQFDANFFGWHELTQHIVPVMRKQGHGRIVHCSSILGLVPMKWRGAYVASKFALEGLMLVQRMELEGSGIHMSLIEPGPIATRFTYNALEQFKKHIDIETSVHRDDYRRLIARLSGGGTKSKFKLGPDAVYAVLKDALENPRPRPHYLVTRPAKITDFARRFLSKRALYRMLASQS</sequence>
<dbReference type="InterPro" id="IPR036291">
    <property type="entry name" value="NAD(P)-bd_dom_sf"/>
</dbReference>
<dbReference type="SUPFAM" id="SSF51735">
    <property type="entry name" value="NAD(P)-binding Rossmann-fold domains"/>
    <property type="match status" value="1"/>
</dbReference>
<dbReference type="PROSITE" id="PS00061">
    <property type="entry name" value="ADH_SHORT"/>
    <property type="match status" value="1"/>
</dbReference>
<dbReference type="AlphaFoldDB" id="A0A2N9W077"/>
<gene>
    <name evidence="3" type="ORF">B5P45_08875</name>
</gene>